<dbReference type="Gene3D" id="3.10.450.50">
    <property type="match status" value="1"/>
</dbReference>
<gene>
    <name evidence="1" type="ORF">RAK27_13110</name>
</gene>
<keyword evidence="1" id="KW-0240">DNA-directed RNA polymerase</keyword>
<keyword evidence="1" id="KW-0804">Transcription</keyword>
<protein>
    <submittedName>
        <fullName evidence="1">DNA-directed RNA polymerase subunit alpha C-terminal domain-containing protein</fullName>
    </submittedName>
</protein>
<dbReference type="Gene3D" id="1.10.150.20">
    <property type="entry name" value="5' to 3' exonuclease, C-terminal subdomain"/>
    <property type="match status" value="1"/>
</dbReference>
<sequence>MTTLPNIGKPATNALQNIGITDLEQLTHYSEKTLLQIHGVGPKAVRILKETLESQNLSFKNTELPKVNFAVLCTLNCENAPKKKIILDYLIAAAAANQAVLETLLVDTLSWIKPGESQLEGKTPFIKAVINHRQDLSSLEIQSILTHGREASAHGIITDKKGNKTYFSDIFLFSSSKKEAKIKQITSFVKTEKIIIQINKQSYSN</sequence>
<evidence type="ECO:0000313" key="1">
    <source>
        <dbReference type="EMBL" id="MDZ5759597.1"/>
    </source>
</evidence>
<dbReference type="Proteomes" id="UP001290462">
    <property type="component" value="Unassembled WGS sequence"/>
</dbReference>
<dbReference type="GO" id="GO:0000428">
    <property type="term" value="C:DNA-directed RNA polymerase complex"/>
    <property type="evidence" value="ECO:0007669"/>
    <property type="project" value="UniProtKB-KW"/>
</dbReference>
<reference evidence="1" key="1">
    <citation type="submission" date="2023-08" db="EMBL/GenBank/DDBJ databases">
        <title>Genomic characterization of piscicolin 126 produced by Carnobacterium maltaromaticum CM22 strain isolated from salmon (Salmo salar).</title>
        <authorList>
            <person name="Gonzalez-Gragera E."/>
            <person name="Garcia-Lopez J.D."/>
            <person name="Teso-Perez C."/>
            <person name="Gimenez-Hernandez I."/>
            <person name="Peralta-Sanchez J.M."/>
            <person name="Valdivia E."/>
            <person name="Montalban-Lopez M."/>
            <person name="Martin-Platero A.M."/>
            <person name="Banos A."/>
            <person name="Martinez-Bueno M."/>
        </authorList>
    </citation>
    <scope>NUCLEOTIDE SEQUENCE</scope>
    <source>
        <strain evidence="1">CM22</strain>
    </source>
</reference>
<name>A0AAW9K770_CARML</name>
<evidence type="ECO:0000313" key="2">
    <source>
        <dbReference type="Proteomes" id="UP001290462"/>
    </source>
</evidence>
<dbReference type="SUPFAM" id="SSF47789">
    <property type="entry name" value="C-terminal domain of RNA polymerase alpha subunit"/>
    <property type="match status" value="1"/>
</dbReference>
<comment type="caution">
    <text evidence="1">The sequence shown here is derived from an EMBL/GenBank/DDBJ whole genome shotgun (WGS) entry which is preliminary data.</text>
</comment>
<organism evidence="1 2">
    <name type="scientific">Carnobacterium maltaromaticum</name>
    <name type="common">Carnobacterium piscicola</name>
    <dbReference type="NCBI Taxonomy" id="2751"/>
    <lineage>
        <taxon>Bacteria</taxon>
        <taxon>Bacillati</taxon>
        <taxon>Bacillota</taxon>
        <taxon>Bacilli</taxon>
        <taxon>Lactobacillales</taxon>
        <taxon>Carnobacteriaceae</taxon>
        <taxon>Carnobacterium</taxon>
    </lineage>
</organism>
<dbReference type="EMBL" id="JAVBVO010000003">
    <property type="protein sequence ID" value="MDZ5759597.1"/>
    <property type="molecule type" value="Genomic_DNA"/>
</dbReference>
<accession>A0AAW9K770</accession>
<dbReference type="RefSeq" id="WP_322809300.1">
    <property type="nucleotide sequence ID" value="NZ_JAVBVO010000003.1"/>
</dbReference>
<proteinExistence type="predicted"/>
<dbReference type="AlphaFoldDB" id="A0AAW9K770"/>